<dbReference type="RefSeq" id="WP_100528109.1">
    <property type="nucleotide sequence ID" value="NZ_CP145893.1"/>
</dbReference>
<reference evidence="2 3" key="1">
    <citation type="submission" date="2024-02" db="EMBL/GenBank/DDBJ databases">
        <title>Complete sequences of two Paenibacillus sp. strains and one Lysinibacillus strain isolated from the environment on STAA medium highlight biotechnological potential.</title>
        <authorList>
            <person name="Attere S.A."/>
            <person name="Piche L.C."/>
            <person name="Intertaglia L."/>
            <person name="Lami R."/>
            <person name="Charette S.J."/>
            <person name="Vincent A.T."/>
        </authorList>
    </citation>
    <scope>NUCLEOTIDE SEQUENCE [LARGE SCALE GENOMIC DNA]</scope>
    <source>
        <strain evidence="2 3">Y5S-7</strain>
        <plasmid evidence="2 3">pY5S7-1</plasmid>
    </source>
</reference>
<gene>
    <name evidence="2" type="ORF">V6668_31005</name>
</gene>
<feature type="chain" id="PRO_5044758057" evidence="1">
    <location>
        <begin position="25"/>
        <end position="378"/>
    </location>
</feature>
<evidence type="ECO:0000313" key="2">
    <source>
        <dbReference type="EMBL" id="WWP24080.1"/>
    </source>
</evidence>
<dbReference type="EMBL" id="CP145893">
    <property type="protein sequence ID" value="WWP24080.1"/>
    <property type="molecule type" value="Genomic_DNA"/>
</dbReference>
<evidence type="ECO:0000313" key="3">
    <source>
        <dbReference type="Proteomes" id="UP001364764"/>
    </source>
</evidence>
<protein>
    <submittedName>
        <fullName evidence="2">Uncharacterized protein</fullName>
    </submittedName>
</protein>
<name>A0ABD8B2L6_PAEAM</name>
<dbReference type="GeneID" id="93480000"/>
<proteinExistence type="predicted"/>
<dbReference type="AlphaFoldDB" id="A0ABD8B2L6"/>
<dbReference type="Proteomes" id="UP001364764">
    <property type="component" value="Plasmid pY5S7-1"/>
</dbReference>
<evidence type="ECO:0000256" key="1">
    <source>
        <dbReference type="SAM" id="SignalP"/>
    </source>
</evidence>
<sequence>MRKTLLTLTGFIFLLLMTATPMYAAPTSYDSLPKPDWVVTHDEVSNFGKIKDYLYLMDSSGKVTVYQEKTKTKIGSVDVISSSWVQYSGGFEYKNQILSNGNMSFITSYKDKKKNREFPQLRIFSPKGNKLLDYTFTEKTTNEVGSYIMDDGTLLVYLKLNSSKYMTYRYSVNGKLLSKKMINEFMYYQQNGYISTISNWSFAGEYKSTLSFYDDQLRKEFSYRNNGLSFRGILKDKTMIFTKFDQAGSTAVIAKNPQGKTLWTKTISESADFLIGNTKNSSNSFMLQSISSIYAFNSKGFVTKSKVSTTGSFWIRESADDKTLLVEKQDGLLILDRRTLKTITSYKIDTSDKQFNYAGNRVVYIVDPLTSNVSKYTL</sequence>
<geneLocation type="plasmid" evidence="2 3">
    <name>pY5S7-1</name>
</geneLocation>
<keyword evidence="2" id="KW-0614">Plasmid</keyword>
<organism evidence="2 3">
    <name type="scientific">Paenibacillus amylolyticus</name>
    <dbReference type="NCBI Taxonomy" id="1451"/>
    <lineage>
        <taxon>Bacteria</taxon>
        <taxon>Bacillati</taxon>
        <taxon>Bacillota</taxon>
        <taxon>Bacilli</taxon>
        <taxon>Bacillales</taxon>
        <taxon>Paenibacillaceae</taxon>
        <taxon>Paenibacillus</taxon>
    </lineage>
</organism>
<feature type="signal peptide" evidence="1">
    <location>
        <begin position="1"/>
        <end position="24"/>
    </location>
</feature>
<accession>A0ABD8B2L6</accession>
<keyword evidence="1" id="KW-0732">Signal</keyword>